<dbReference type="GO" id="GO:0030674">
    <property type="term" value="F:protein-macromolecule adaptor activity"/>
    <property type="evidence" value="ECO:0007669"/>
    <property type="project" value="TreeGrafter"/>
</dbReference>
<dbReference type="Gene3D" id="2.60.40.640">
    <property type="match status" value="1"/>
</dbReference>
<dbReference type="eggNOG" id="ENOG502SUDG">
    <property type="taxonomic scope" value="Eukaryota"/>
</dbReference>
<dbReference type="GO" id="GO:0005829">
    <property type="term" value="C:cytosol"/>
    <property type="evidence" value="ECO:0007669"/>
    <property type="project" value="TreeGrafter"/>
</dbReference>
<dbReference type="OrthoDB" id="2333384at2759"/>
<organism evidence="3 4">
    <name type="scientific">Bipolaris oryzae ATCC 44560</name>
    <dbReference type="NCBI Taxonomy" id="930090"/>
    <lineage>
        <taxon>Eukaryota</taxon>
        <taxon>Fungi</taxon>
        <taxon>Dikarya</taxon>
        <taxon>Ascomycota</taxon>
        <taxon>Pezizomycotina</taxon>
        <taxon>Dothideomycetes</taxon>
        <taxon>Pleosporomycetidae</taxon>
        <taxon>Pleosporales</taxon>
        <taxon>Pleosporineae</taxon>
        <taxon>Pleosporaceae</taxon>
        <taxon>Bipolaris</taxon>
    </lineage>
</organism>
<dbReference type="HOGENOM" id="CLU_602694_0_0_1"/>
<feature type="domain" description="Arrestin-like N-terminal" evidence="2">
    <location>
        <begin position="8"/>
        <end position="109"/>
    </location>
</feature>
<protein>
    <recommendedName>
        <fullName evidence="2">Arrestin-like N-terminal domain-containing protein</fullName>
    </recommendedName>
</protein>
<dbReference type="InterPro" id="IPR011021">
    <property type="entry name" value="Arrestin-like_N"/>
</dbReference>
<reference evidence="3 4" key="1">
    <citation type="journal article" date="2013" name="PLoS Genet.">
        <title>Comparative genome structure, secondary metabolite, and effector coding capacity across Cochliobolus pathogens.</title>
        <authorList>
            <person name="Condon B.J."/>
            <person name="Leng Y."/>
            <person name="Wu D."/>
            <person name="Bushley K.E."/>
            <person name="Ohm R.A."/>
            <person name="Otillar R."/>
            <person name="Martin J."/>
            <person name="Schackwitz W."/>
            <person name="Grimwood J."/>
            <person name="MohdZainudin N."/>
            <person name="Xue C."/>
            <person name="Wang R."/>
            <person name="Manning V.A."/>
            <person name="Dhillon B."/>
            <person name="Tu Z.J."/>
            <person name="Steffenson B.J."/>
            <person name="Salamov A."/>
            <person name="Sun H."/>
            <person name="Lowry S."/>
            <person name="LaButti K."/>
            <person name="Han J."/>
            <person name="Copeland A."/>
            <person name="Lindquist E."/>
            <person name="Barry K."/>
            <person name="Schmutz J."/>
            <person name="Baker S.E."/>
            <person name="Ciuffetti L.M."/>
            <person name="Grigoriev I.V."/>
            <person name="Zhong S."/>
            <person name="Turgeon B.G."/>
        </authorList>
    </citation>
    <scope>NUCLEOTIDE SEQUENCE [LARGE SCALE GENOMIC DNA]</scope>
    <source>
        <strain evidence="3 4">ATCC 44560</strain>
    </source>
</reference>
<evidence type="ECO:0000313" key="4">
    <source>
        <dbReference type="Proteomes" id="UP000054032"/>
    </source>
</evidence>
<dbReference type="GeneID" id="19127539"/>
<gene>
    <name evidence="3" type="ORF">COCMIDRAFT_89744</name>
</gene>
<dbReference type="InterPro" id="IPR050357">
    <property type="entry name" value="Arrestin_domain-protein"/>
</dbReference>
<feature type="region of interest" description="Disordered" evidence="1">
    <location>
        <begin position="360"/>
        <end position="399"/>
    </location>
</feature>
<dbReference type="EMBL" id="KI963951">
    <property type="protein sequence ID" value="EUC47584.1"/>
    <property type="molecule type" value="Genomic_DNA"/>
</dbReference>
<proteinExistence type="predicted"/>
<dbReference type="Pfam" id="PF00339">
    <property type="entry name" value="Arrestin_N"/>
    <property type="match status" value="1"/>
</dbReference>
<evidence type="ECO:0000256" key="1">
    <source>
        <dbReference type="SAM" id="MobiDB-lite"/>
    </source>
</evidence>
<sequence length="459" mass="51319">MTVPALRVTVDGDNNKIYQAGEKVKGQVWLAVEEQKEVESLKLIFAGSCITKTTRPVHTHGNNDATPSRQTYEEKIRLFNREKQLLSHCRLGPKKYSWNFEFIFPASTEPQYKRSTHGDSYLWEPHPLPPTFNLKTDAPDGTAQISYFVQARLILSGSTETKRSKQPLRYHPNPPTYSLSRSRSTSSVLYGQSWKPTREKDESRVKKVFSGVSMNSTPRIVPTLYHPIRVGPGDHIPLSLNLLNARDPANHAARHCTISTLSVTISTYSTTMCGNSTAYPEDSVAKHVTCISRSNMQTPLPFNKTLALTSTSFRLLDDAECIPSFKTYTVTRRYTLGVTIGIQYNNQTFEVKSTTPLEILPRTRRDVASSSPLTPQQQQQHHEEDLDPEPLPVYSPSVPDREYAPHYEDVCSALLRVPSTADSVLSRLESRSSSLFSRASEGVSTVASTPGVEVEQMGV</sequence>
<evidence type="ECO:0000259" key="2">
    <source>
        <dbReference type="Pfam" id="PF00339"/>
    </source>
</evidence>
<keyword evidence="4" id="KW-1185">Reference proteome</keyword>
<name>W6ZJD5_COCMI</name>
<dbReference type="Proteomes" id="UP000054032">
    <property type="component" value="Unassembled WGS sequence"/>
</dbReference>
<dbReference type="SUPFAM" id="SSF81296">
    <property type="entry name" value="E set domains"/>
    <property type="match status" value="1"/>
</dbReference>
<feature type="region of interest" description="Disordered" evidence="1">
    <location>
        <begin position="159"/>
        <end position="184"/>
    </location>
</feature>
<accession>W6ZJD5</accession>
<dbReference type="InterPro" id="IPR014756">
    <property type="entry name" value="Ig_E-set"/>
</dbReference>
<dbReference type="InterPro" id="IPR014752">
    <property type="entry name" value="Arrestin-like_C"/>
</dbReference>
<dbReference type="RefSeq" id="XP_007685964.1">
    <property type="nucleotide sequence ID" value="XM_007687774.1"/>
</dbReference>
<dbReference type="GO" id="GO:0070086">
    <property type="term" value="P:ubiquitin-dependent endocytosis"/>
    <property type="evidence" value="ECO:0007669"/>
    <property type="project" value="TreeGrafter"/>
</dbReference>
<dbReference type="PANTHER" id="PTHR11188">
    <property type="entry name" value="ARRESTIN DOMAIN CONTAINING PROTEIN"/>
    <property type="match status" value="1"/>
</dbReference>
<dbReference type="AlphaFoldDB" id="W6ZJD5"/>
<dbReference type="KEGG" id="bor:COCMIDRAFT_89744"/>
<dbReference type="GO" id="GO:0031625">
    <property type="term" value="F:ubiquitin protein ligase binding"/>
    <property type="evidence" value="ECO:0007669"/>
    <property type="project" value="TreeGrafter"/>
</dbReference>
<dbReference type="GO" id="GO:0005886">
    <property type="term" value="C:plasma membrane"/>
    <property type="evidence" value="ECO:0007669"/>
    <property type="project" value="TreeGrafter"/>
</dbReference>
<dbReference type="PANTHER" id="PTHR11188:SF161">
    <property type="entry name" value="PH-RESPONSE REGULATOR PROTEIN PALF_RIM8"/>
    <property type="match status" value="1"/>
</dbReference>
<evidence type="ECO:0000313" key="3">
    <source>
        <dbReference type="EMBL" id="EUC47584.1"/>
    </source>
</evidence>